<dbReference type="PANTHER" id="PTHR31891">
    <property type="entry name" value="FORMAMIDASE C869.04-RELATED"/>
    <property type="match status" value="1"/>
</dbReference>
<dbReference type="SUPFAM" id="SSF141130">
    <property type="entry name" value="Acetamidase/Formamidase-like"/>
    <property type="match status" value="1"/>
</dbReference>
<evidence type="ECO:0000313" key="3">
    <source>
        <dbReference type="Proteomes" id="UP000004310"/>
    </source>
</evidence>
<keyword evidence="1" id="KW-0732">Signal</keyword>
<evidence type="ECO:0000313" key="2">
    <source>
        <dbReference type="EMBL" id="EAU43017.1"/>
    </source>
</evidence>
<proteinExistence type="predicted"/>
<dbReference type="Pfam" id="PF03069">
    <property type="entry name" value="FmdA_AmdA"/>
    <property type="match status" value="1"/>
</dbReference>
<dbReference type="AlphaFoldDB" id="Q0G5P7"/>
<dbReference type="Gene3D" id="3.10.28.20">
    <property type="entry name" value="Acetamidase/Formamidase-like domains"/>
    <property type="match status" value="1"/>
</dbReference>
<dbReference type="GO" id="GO:0016811">
    <property type="term" value="F:hydrolase activity, acting on carbon-nitrogen (but not peptide) bonds, in linear amides"/>
    <property type="evidence" value="ECO:0007669"/>
    <property type="project" value="InterPro"/>
</dbReference>
<evidence type="ECO:0008006" key="4">
    <source>
        <dbReference type="Google" id="ProtNLM"/>
    </source>
</evidence>
<dbReference type="Gene3D" id="2.40.10.120">
    <property type="match status" value="1"/>
</dbReference>
<reference evidence="2 3" key="1">
    <citation type="journal article" date="2010" name="J. Bacteriol.">
        <title>Genome sequence of Fulvimarina pelagi HTCC2506T, a Mn(II)-oxidizing alphaproteobacterium possessing an aerobic anoxygenic photosynthetic gene cluster and Xanthorhodopsin.</title>
        <authorList>
            <person name="Kang I."/>
            <person name="Oh H.M."/>
            <person name="Lim S.I."/>
            <person name="Ferriera S."/>
            <person name="Giovannoni S.J."/>
            <person name="Cho J.C."/>
        </authorList>
    </citation>
    <scope>NUCLEOTIDE SEQUENCE [LARGE SCALE GENOMIC DNA]</scope>
    <source>
        <strain evidence="2 3">HTCC2506</strain>
    </source>
</reference>
<dbReference type="Gene3D" id="2.60.120.580">
    <property type="entry name" value="Acetamidase/Formamidase-like domains"/>
    <property type="match status" value="1"/>
</dbReference>
<protein>
    <recommendedName>
        <fullName evidence="4">Acetamidase</fullName>
    </recommendedName>
</protein>
<accession>Q0G5P7</accession>
<dbReference type="PANTHER" id="PTHR31891:SF1">
    <property type="entry name" value="FORMAMIDASE C869.04-RELATED"/>
    <property type="match status" value="1"/>
</dbReference>
<comment type="caution">
    <text evidence="2">The sequence shown here is derived from an EMBL/GenBank/DDBJ whole genome shotgun (WGS) entry which is preliminary data.</text>
</comment>
<organism evidence="2 3">
    <name type="scientific">Fulvimarina pelagi HTCC2506</name>
    <dbReference type="NCBI Taxonomy" id="314231"/>
    <lineage>
        <taxon>Bacteria</taxon>
        <taxon>Pseudomonadati</taxon>
        <taxon>Pseudomonadota</taxon>
        <taxon>Alphaproteobacteria</taxon>
        <taxon>Hyphomicrobiales</taxon>
        <taxon>Aurantimonadaceae</taxon>
        <taxon>Fulvimarina</taxon>
    </lineage>
</organism>
<feature type="chain" id="PRO_5004172718" description="Acetamidase" evidence="1">
    <location>
        <begin position="24"/>
        <end position="459"/>
    </location>
</feature>
<dbReference type="STRING" id="217511.GCA_001463845_00615"/>
<name>Q0G5P7_9HYPH</name>
<dbReference type="HOGENOM" id="CLU_032013_2_0_5"/>
<keyword evidence="3" id="KW-1185">Reference proteome</keyword>
<evidence type="ECO:0000256" key="1">
    <source>
        <dbReference type="SAM" id="SignalP"/>
    </source>
</evidence>
<dbReference type="InterPro" id="IPR004304">
    <property type="entry name" value="FmdA_AmdA"/>
</dbReference>
<feature type="signal peptide" evidence="1">
    <location>
        <begin position="1"/>
        <end position="23"/>
    </location>
</feature>
<dbReference type="eggNOG" id="COG2421">
    <property type="taxonomic scope" value="Bacteria"/>
</dbReference>
<dbReference type="Proteomes" id="UP000004310">
    <property type="component" value="Unassembled WGS sequence"/>
</dbReference>
<sequence length="459" mass="48211">MTRITFILSALAAGTALTICAAAAQNAQSDAMSEATTERPPVAEPIRVDSFEGQNAAVQPLDAATGPAPAEAGLPGEYYVPSTTENVTWGRLPNRASQPILTVPSGATVTVDTISHEGILEDQGRDPVAWFGQFGVSEDQVITDAVALTASELEHDFAGDGPHVVTGPIAIEGAEAGDILMIETLTIEPRVPYGVISNRHGKGALPGEYPLGPKPEENASAENPEAYNNVSIFTPIRQFRGEIYGVLNGGDRGEISFRAIPFMGLMGVATDTEEALNSVPPGEWGGNIDINEIGAGSTLYLPIEVDGGLFYTGDPHASQGDGEVALTALELSARTTFRLTVLKEGDERLPVPGLDRPFAETPDYWIPIGLNEDLDEAMKEAVRSSIGFLTDRLGIDPQTALAYLSAATDYEVSQVVDKTKGVHALIAKSDFAGFTTTALPETASAEEASSAQGEASSAQ</sequence>
<gene>
    <name evidence="2" type="ORF">FP2506_09246</name>
</gene>
<dbReference type="EMBL" id="AATP01000001">
    <property type="protein sequence ID" value="EAU43017.1"/>
    <property type="molecule type" value="Genomic_DNA"/>
</dbReference>
<dbReference type="RefSeq" id="WP_007066991.1">
    <property type="nucleotide sequence ID" value="NZ_DS022272.1"/>
</dbReference>